<evidence type="ECO:0000313" key="2">
    <source>
        <dbReference type="Proteomes" id="UP000609726"/>
    </source>
</evidence>
<gene>
    <name evidence="1" type="ORF">F2P45_31760</name>
</gene>
<comment type="caution">
    <text evidence="1">The sequence shown here is derived from an EMBL/GenBank/DDBJ whole genome shotgun (WGS) entry which is preliminary data.</text>
</comment>
<name>A0ABX0P3N9_9BURK</name>
<evidence type="ECO:0008006" key="3">
    <source>
        <dbReference type="Google" id="ProtNLM"/>
    </source>
</evidence>
<dbReference type="Proteomes" id="UP000609726">
    <property type="component" value="Unassembled WGS sequence"/>
</dbReference>
<protein>
    <recommendedName>
        <fullName evidence="3">HK97 gp10 family phage protein</fullName>
    </recommendedName>
</protein>
<dbReference type="NCBIfam" id="TIGR01725">
    <property type="entry name" value="phge_HK97_gp10"/>
    <property type="match status" value="1"/>
</dbReference>
<dbReference type="Pfam" id="PF04883">
    <property type="entry name" value="HK97-gp10_like"/>
    <property type="match status" value="1"/>
</dbReference>
<reference evidence="1 2" key="1">
    <citation type="submission" date="2019-10" db="EMBL/GenBank/DDBJ databases">
        <title>Taxonomy of Antarctic Massilia spp.: description of Massilia rubra sp. nov., Massilia aquatica sp. nov., Massilia mucilaginosa sp. nov., Massilia frigida sp. nov. isolated from streams, lakes and regoliths.</title>
        <authorList>
            <person name="Holochova P."/>
            <person name="Sedlacek I."/>
            <person name="Kralova S."/>
            <person name="Maslanova I."/>
            <person name="Busse H.-J."/>
            <person name="Stankova E."/>
            <person name="Vrbovska V."/>
            <person name="Kovarovic V."/>
            <person name="Bartak M."/>
            <person name="Svec P."/>
            <person name="Pantucek R."/>
        </authorList>
    </citation>
    <scope>NUCLEOTIDE SEQUENCE [LARGE SCALE GENOMIC DNA]</scope>
    <source>
        <strain evidence="1 2">CCM 8733</strain>
    </source>
</reference>
<sequence>MRDHEMITIDTGAFADAIKAATDQIAETVSESSLRAAAFAGAEIFRDEAIRNAAKHRKTGVLEKNIIVKRLEEESNGGERQAYLVTVRTGKFGADGDAFYWRFVAGGHKFVPRNKKISKKTGKKIGWKAHRAAAELEYGTASAPAYPFIRPAFDSKKKEATAAVNAKLAEKAGGT</sequence>
<proteinExistence type="predicted"/>
<dbReference type="EMBL" id="WHJH01000078">
    <property type="protein sequence ID" value="NHZ93544.1"/>
    <property type="molecule type" value="Genomic_DNA"/>
</dbReference>
<evidence type="ECO:0000313" key="1">
    <source>
        <dbReference type="EMBL" id="NHZ93544.1"/>
    </source>
</evidence>
<accession>A0ABX0P3N9</accession>
<keyword evidence="2" id="KW-1185">Reference proteome</keyword>
<dbReference type="InterPro" id="IPR010064">
    <property type="entry name" value="HK97-gp10_tail"/>
</dbReference>
<organism evidence="1 2">
    <name type="scientific">Massilia mucilaginosa</name>
    <dbReference type="NCBI Taxonomy" id="2609282"/>
    <lineage>
        <taxon>Bacteria</taxon>
        <taxon>Pseudomonadati</taxon>
        <taxon>Pseudomonadota</taxon>
        <taxon>Betaproteobacteria</taxon>
        <taxon>Burkholderiales</taxon>
        <taxon>Oxalobacteraceae</taxon>
        <taxon>Telluria group</taxon>
        <taxon>Massilia</taxon>
    </lineage>
</organism>